<dbReference type="SMART" id="SM00408">
    <property type="entry name" value="IGc2"/>
    <property type="match status" value="2"/>
</dbReference>
<feature type="compositionally biased region" description="Gly residues" evidence="12">
    <location>
        <begin position="105"/>
        <end position="114"/>
    </location>
</feature>
<accession>A0AAW1CHZ8</accession>
<evidence type="ECO:0000256" key="4">
    <source>
        <dbReference type="ARBA" id="ARBA00022525"/>
    </source>
</evidence>
<dbReference type="FunFam" id="2.60.40.10:FF:000328">
    <property type="entry name" value="CLUMA_CG000981, isoform A"/>
    <property type="match status" value="1"/>
</dbReference>
<keyword evidence="8" id="KW-1015">Disulfide bond</keyword>
<dbReference type="InterPro" id="IPR003112">
    <property type="entry name" value="Olfac-like_dom"/>
</dbReference>
<evidence type="ECO:0000256" key="9">
    <source>
        <dbReference type="ARBA" id="ARBA00023180"/>
    </source>
</evidence>
<dbReference type="InterPro" id="IPR003599">
    <property type="entry name" value="Ig_sub"/>
</dbReference>
<reference evidence="15 16" key="1">
    <citation type="submission" date="2022-12" db="EMBL/GenBank/DDBJ databases">
        <title>Chromosome-level genome assembly of true bugs.</title>
        <authorList>
            <person name="Ma L."/>
            <person name="Li H."/>
        </authorList>
    </citation>
    <scope>NUCLEOTIDE SEQUENCE [LARGE SCALE GENOMIC DNA]</scope>
    <source>
        <strain evidence="15">Lab_2022b</strain>
    </source>
</reference>
<evidence type="ECO:0000256" key="11">
    <source>
        <dbReference type="PROSITE-ProRule" id="PRU00446"/>
    </source>
</evidence>
<dbReference type="Pfam" id="PF02191">
    <property type="entry name" value="OLF"/>
    <property type="match status" value="1"/>
</dbReference>
<dbReference type="GO" id="GO:0007165">
    <property type="term" value="P:signal transduction"/>
    <property type="evidence" value="ECO:0007669"/>
    <property type="project" value="TreeGrafter"/>
</dbReference>
<keyword evidence="5" id="KW-0732">Signal</keyword>
<proteinExistence type="predicted"/>
<feature type="compositionally biased region" description="Low complexity" evidence="12">
    <location>
        <begin position="223"/>
        <end position="237"/>
    </location>
</feature>
<evidence type="ECO:0000313" key="15">
    <source>
        <dbReference type="EMBL" id="KAK9497198.1"/>
    </source>
</evidence>
<comment type="subcellular location">
    <subcellularLocation>
        <location evidence="1">Cell membrane</location>
    </subcellularLocation>
    <subcellularLocation>
        <location evidence="2">Secreted</location>
    </subcellularLocation>
</comment>
<evidence type="ECO:0000256" key="3">
    <source>
        <dbReference type="ARBA" id="ARBA00022475"/>
    </source>
</evidence>
<organism evidence="15 16">
    <name type="scientific">Rhynocoris fuscipes</name>
    <dbReference type="NCBI Taxonomy" id="488301"/>
    <lineage>
        <taxon>Eukaryota</taxon>
        <taxon>Metazoa</taxon>
        <taxon>Ecdysozoa</taxon>
        <taxon>Arthropoda</taxon>
        <taxon>Hexapoda</taxon>
        <taxon>Insecta</taxon>
        <taxon>Pterygota</taxon>
        <taxon>Neoptera</taxon>
        <taxon>Paraneoptera</taxon>
        <taxon>Hemiptera</taxon>
        <taxon>Heteroptera</taxon>
        <taxon>Panheteroptera</taxon>
        <taxon>Cimicomorpha</taxon>
        <taxon>Reduviidae</taxon>
        <taxon>Harpactorinae</taxon>
        <taxon>Harpactorini</taxon>
        <taxon>Rhynocoris</taxon>
    </lineage>
</organism>
<comment type="caution">
    <text evidence="15">The sequence shown here is derived from an EMBL/GenBank/DDBJ whole genome shotgun (WGS) entry which is preliminary data.</text>
</comment>
<evidence type="ECO:0000256" key="6">
    <source>
        <dbReference type="ARBA" id="ARBA00022737"/>
    </source>
</evidence>
<dbReference type="InterPro" id="IPR050605">
    <property type="entry name" value="Olfactomedin-like_domain"/>
</dbReference>
<keyword evidence="7" id="KW-0472">Membrane</keyword>
<sequence length="823" mass="90844">MIIKINNNNNNYQTNNILCNKTIKKREIPQIDNRVLNSEPAGVEFFNPTFRNEFEDKKENGSKSEDEHNPWVWLTAYSRIPMVAIQGFCAATKDYCPPGKTGPIGPIGAGGPKGDIGPKGDRGERGPMGDPGLRGLPGPQGPPGPKGAKGEQGRAGIPGLDGRDGVPGEPGLDGIPGRNGLDGIPGAYGSPGADGIPGVPGTNGTNGIPGKMGPAGPPGPMGPKGIPGPRGRPGRPGTNGVPGTPGIQAYEVPLNSSKSGELLIPPAIVGSDTIFASGPVVVKEGENVRMTCAATGNPRPTVQWKKMDKTTIGLGKWQESSIIGHILNITRVNREHMGTYMCIASNGINPSATQSYVLEVHFPPLIRIQNQHIGIENQSMARLSCEVEAYPEALKYWERSDGRLIEPSNKHHMAIIDKGKYKAIMELNITNTSHGDLGVYHCICKNEIGTTKGVFNVYEIIPGLPGPSTHRGDDTIAVYGQLPPEKVDIDDLCPPPVPCTECPDVKEMRCKQGIYSLYELLGKKELEVTPLDDNNTYPGLPNRTLDCQVYAVGKPVLLKETEDTYGSWIRDTMPKNDQEKFWTTKEEENIYLFEYANKSLFRADKPTKRYRLEYPFSGNAHVVYNGSFFYHHNQKPQIVKYDLISEVSQLLTIPHALVNETNYLYTTAHNFMDFSVDDNGLWVIYGLPESNNTGIVKVDTYLMDIQFAWNVSLKHQKAGEMFIVCGVLYVVDSTLERRTNIRFALDLYKNLLLEDVNIEYTNPFRRTTMIGYYHRNKELYSVDKGNHLTYPIRYHEIGYNTTKEEKGDPEANALYQSGFLIYD</sequence>
<keyword evidence="6" id="KW-0677">Repeat</keyword>
<feature type="region of interest" description="Disordered" evidence="12">
    <location>
        <begin position="102"/>
        <end position="237"/>
    </location>
</feature>
<keyword evidence="3" id="KW-1003">Cell membrane</keyword>
<dbReference type="Pfam" id="PF13927">
    <property type="entry name" value="Ig_3"/>
    <property type="match status" value="1"/>
</dbReference>
<dbReference type="InterPro" id="IPR013098">
    <property type="entry name" value="Ig_I-set"/>
</dbReference>
<dbReference type="GO" id="GO:0005615">
    <property type="term" value="C:extracellular space"/>
    <property type="evidence" value="ECO:0007669"/>
    <property type="project" value="TreeGrafter"/>
</dbReference>
<evidence type="ECO:0000256" key="8">
    <source>
        <dbReference type="ARBA" id="ARBA00023157"/>
    </source>
</evidence>
<dbReference type="InterPro" id="IPR007110">
    <property type="entry name" value="Ig-like_dom"/>
</dbReference>
<dbReference type="InterPro" id="IPR003598">
    <property type="entry name" value="Ig_sub2"/>
</dbReference>
<evidence type="ECO:0000256" key="5">
    <source>
        <dbReference type="ARBA" id="ARBA00022729"/>
    </source>
</evidence>
<dbReference type="InterPro" id="IPR013783">
    <property type="entry name" value="Ig-like_fold"/>
</dbReference>
<dbReference type="Pfam" id="PF07679">
    <property type="entry name" value="I-set"/>
    <property type="match status" value="1"/>
</dbReference>
<dbReference type="PANTHER" id="PTHR23192:SF85">
    <property type="entry name" value="GLIOMEDIN"/>
    <property type="match status" value="1"/>
</dbReference>
<dbReference type="GO" id="GO:0005886">
    <property type="term" value="C:plasma membrane"/>
    <property type="evidence" value="ECO:0007669"/>
    <property type="project" value="UniProtKB-SubCell"/>
</dbReference>
<dbReference type="PROSITE" id="PS50835">
    <property type="entry name" value="IG_LIKE"/>
    <property type="match status" value="2"/>
</dbReference>
<dbReference type="SMART" id="SM00409">
    <property type="entry name" value="IG"/>
    <property type="match status" value="2"/>
</dbReference>
<dbReference type="Pfam" id="PF01391">
    <property type="entry name" value="Collagen"/>
    <property type="match status" value="2"/>
</dbReference>
<keyword evidence="9" id="KW-0325">Glycoprotein</keyword>
<evidence type="ECO:0000256" key="1">
    <source>
        <dbReference type="ARBA" id="ARBA00004236"/>
    </source>
</evidence>
<gene>
    <name evidence="15" type="ORF">O3M35_004562</name>
</gene>
<keyword evidence="16" id="KW-1185">Reference proteome</keyword>
<dbReference type="Gene3D" id="2.60.40.10">
    <property type="entry name" value="Immunoglobulins"/>
    <property type="match status" value="2"/>
</dbReference>
<dbReference type="PANTHER" id="PTHR23192">
    <property type="entry name" value="OLFACTOMEDIN-RELATED"/>
    <property type="match status" value="1"/>
</dbReference>
<evidence type="ECO:0008006" key="17">
    <source>
        <dbReference type="Google" id="ProtNLM"/>
    </source>
</evidence>
<dbReference type="SMART" id="SM00284">
    <property type="entry name" value="OLF"/>
    <property type="match status" value="1"/>
</dbReference>
<feature type="domain" description="Ig-like" evidence="13">
    <location>
        <begin position="363"/>
        <end position="442"/>
    </location>
</feature>
<feature type="compositionally biased region" description="Low complexity" evidence="12">
    <location>
        <begin position="128"/>
        <end position="137"/>
    </location>
</feature>
<dbReference type="EMBL" id="JAPXFL010000015">
    <property type="protein sequence ID" value="KAK9497198.1"/>
    <property type="molecule type" value="Genomic_DNA"/>
</dbReference>
<dbReference type="AlphaFoldDB" id="A0AAW1CHZ8"/>
<evidence type="ECO:0000256" key="12">
    <source>
        <dbReference type="SAM" id="MobiDB-lite"/>
    </source>
</evidence>
<evidence type="ECO:0000256" key="7">
    <source>
        <dbReference type="ARBA" id="ARBA00023136"/>
    </source>
</evidence>
<feature type="domain" description="Ig-like" evidence="13">
    <location>
        <begin position="266"/>
        <end position="359"/>
    </location>
</feature>
<dbReference type="SUPFAM" id="SSF48726">
    <property type="entry name" value="Immunoglobulin"/>
    <property type="match status" value="2"/>
</dbReference>
<dbReference type="Proteomes" id="UP001461498">
    <property type="component" value="Unassembled WGS sequence"/>
</dbReference>
<evidence type="ECO:0000256" key="10">
    <source>
        <dbReference type="ARBA" id="ARBA00023319"/>
    </source>
</evidence>
<evidence type="ECO:0000256" key="2">
    <source>
        <dbReference type="ARBA" id="ARBA00004613"/>
    </source>
</evidence>
<dbReference type="PROSITE" id="PS51132">
    <property type="entry name" value="OLF"/>
    <property type="match status" value="1"/>
</dbReference>
<keyword evidence="10" id="KW-0393">Immunoglobulin domain</keyword>
<feature type="compositionally biased region" description="Basic and acidic residues" evidence="12">
    <location>
        <begin position="116"/>
        <end position="127"/>
    </location>
</feature>
<dbReference type="InterPro" id="IPR036179">
    <property type="entry name" value="Ig-like_dom_sf"/>
</dbReference>
<protein>
    <recommendedName>
        <fullName evidence="17">Colmedin</fullName>
    </recommendedName>
</protein>
<feature type="domain" description="Olfactomedin-like" evidence="14">
    <location>
        <begin position="546"/>
        <end position="796"/>
    </location>
</feature>
<name>A0AAW1CHZ8_9HEMI</name>
<dbReference type="InterPro" id="IPR008160">
    <property type="entry name" value="Collagen"/>
</dbReference>
<evidence type="ECO:0000259" key="14">
    <source>
        <dbReference type="PROSITE" id="PS51132"/>
    </source>
</evidence>
<comment type="caution">
    <text evidence="11">Lacks conserved residue(s) required for the propagation of feature annotation.</text>
</comment>
<evidence type="ECO:0000313" key="16">
    <source>
        <dbReference type="Proteomes" id="UP001461498"/>
    </source>
</evidence>
<evidence type="ECO:0000259" key="13">
    <source>
        <dbReference type="PROSITE" id="PS50835"/>
    </source>
</evidence>
<keyword evidence="4" id="KW-0964">Secreted</keyword>